<proteinExistence type="predicted"/>
<organism evidence="1 2">
    <name type="scientific">Nephila pilipes</name>
    <name type="common">Giant wood spider</name>
    <name type="synonym">Nephila maculata</name>
    <dbReference type="NCBI Taxonomy" id="299642"/>
    <lineage>
        <taxon>Eukaryota</taxon>
        <taxon>Metazoa</taxon>
        <taxon>Ecdysozoa</taxon>
        <taxon>Arthropoda</taxon>
        <taxon>Chelicerata</taxon>
        <taxon>Arachnida</taxon>
        <taxon>Araneae</taxon>
        <taxon>Araneomorphae</taxon>
        <taxon>Entelegynae</taxon>
        <taxon>Araneoidea</taxon>
        <taxon>Nephilidae</taxon>
        <taxon>Nephila</taxon>
    </lineage>
</organism>
<dbReference type="Proteomes" id="UP000887013">
    <property type="component" value="Unassembled WGS sequence"/>
</dbReference>
<dbReference type="AlphaFoldDB" id="A0A8X6U165"/>
<name>A0A8X6U165_NEPPI</name>
<dbReference type="EMBL" id="BMAW01115046">
    <property type="protein sequence ID" value="GFT64608.1"/>
    <property type="molecule type" value="Genomic_DNA"/>
</dbReference>
<evidence type="ECO:0000313" key="1">
    <source>
        <dbReference type="EMBL" id="GFT64608.1"/>
    </source>
</evidence>
<protein>
    <submittedName>
        <fullName evidence="1">Uncharacterized protein</fullName>
    </submittedName>
</protein>
<reference evidence="1" key="1">
    <citation type="submission" date="2020-08" db="EMBL/GenBank/DDBJ databases">
        <title>Multicomponent nature underlies the extraordinary mechanical properties of spider dragline silk.</title>
        <authorList>
            <person name="Kono N."/>
            <person name="Nakamura H."/>
            <person name="Mori M."/>
            <person name="Yoshida Y."/>
            <person name="Ohtoshi R."/>
            <person name="Malay A.D."/>
            <person name="Moran D.A.P."/>
            <person name="Tomita M."/>
            <person name="Numata K."/>
            <person name="Arakawa K."/>
        </authorList>
    </citation>
    <scope>NUCLEOTIDE SEQUENCE</scope>
</reference>
<comment type="caution">
    <text evidence="1">The sequence shown here is derived from an EMBL/GenBank/DDBJ whole genome shotgun (WGS) entry which is preliminary data.</text>
</comment>
<accession>A0A8X6U165</accession>
<sequence length="108" mass="11911">MVYQNEASSWEISRRIDSCAVTVQKLIARWSQEDSITGTSGRGSQIKIMPLETLHIAHMALSDRRATAALIQTTVLEKDIFRTIINKLLDAGLHFGTTSDATHGLNSV</sequence>
<evidence type="ECO:0000313" key="2">
    <source>
        <dbReference type="Proteomes" id="UP000887013"/>
    </source>
</evidence>
<keyword evidence="2" id="KW-1185">Reference proteome</keyword>
<gene>
    <name evidence="1" type="ORF">NPIL_533781</name>
</gene>